<feature type="domain" description="Histidine kinase" evidence="10">
    <location>
        <begin position="202"/>
        <end position="425"/>
    </location>
</feature>
<reference evidence="11 12" key="1">
    <citation type="journal article" date="2015" name="Genome Announc.">
        <title>Draft Genome Sequences of Marine Isolates of Thalassomonas viridans and Thalassomonas actiniarum.</title>
        <authorList>
            <person name="Olonade I."/>
            <person name="van Zyl L.J."/>
            <person name="Trindade M."/>
        </authorList>
    </citation>
    <scope>NUCLEOTIDE SEQUENCE [LARGE SCALE GENOMIC DNA]</scope>
    <source>
        <strain evidence="11 12">XOM25</strain>
    </source>
</reference>
<feature type="transmembrane region" description="Helical" evidence="9">
    <location>
        <begin position="12"/>
        <end position="32"/>
    </location>
</feature>
<keyword evidence="9" id="KW-0472">Membrane</keyword>
<dbReference type="Proteomes" id="UP000032352">
    <property type="component" value="Chromosome"/>
</dbReference>
<keyword evidence="9" id="KW-1133">Transmembrane helix</keyword>
<dbReference type="Gene3D" id="1.10.287.130">
    <property type="match status" value="1"/>
</dbReference>
<dbReference type="KEGG" id="tvd:SG34_004575"/>
<dbReference type="GO" id="GO:0005886">
    <property type="term" value="C:plasma membrane"/>
    <property type="evidence" value="ECO:0007669"/>
    <property type="project" value="TreeGrafter"/>
</dbReference>
<keyword evidence="12" id="KW-1185">Reference proteome</keyword>
<protein>
    <recommendedName>
        <fullName evidence="2">histidine kinase</fullName>
        <ecNumber evidence="2">2.7.13.3</ecNumber>
    </recommendedName>
</protein>
<feature type="transmembrane region" description="Helical" evidence="9">
    <location>
        <begin position="146"/>
        <end position="166"/>
    </location>
</feature>
<dbReference type="Gene3D" id="3.30.565.10">
    <property type="entry name" value="Histidine kinase-like ATPase, C-terminal domain"/>
    <property type="match status" value="1"/>
</dbReference>
<reference evidence="11 12" key="2">
    <citation type="journal article" date="2022" name="Mar. Drugs">
        <title>Bioassay-Guided Fractionation Leads to the Detection of Cholic Acid Generated by the Rare Thalassomonas sp.</title>
        <authorList>
            <person name="Pheiffer F."/>
            <person name="Schneider Y.K."/>
            <person name="Hansen E.H."/>
            <person name="Andersen J.H."/>
            <person name="Isaksson J."/>
            <person name="Busche T."/>
            <person name="R C."/>
            <person name="Kalinowski J."/>
            <person name="Zyl L.V."/>
            <person name="Trindade M."/>
        </authorList>
    </citation>
    <scope>NUCLEOTIDE SEQUENCE [LARGE SCALE GENOMIC DNA]</scope>
    <source>
        <strain evidence="11 12">XOM25</strain>
    </source>
</reference>
<keyword evidence="4" id="KW-0547">Nucleotide-binding</keyword>
<dbReference type="InterPro" id="IPR050980">
    <property type="entry name" value="2C_sensor_his_kinase"/>
</dbReference>
<evidence type="ECO:0000256" key="1">
    <source>
        <dbReference type="ARBA" id="ARBA00000085"/>
    </source>
</evidence>
<keyword evidence="9" id="KW-0812">Transmembrane</keyword>
<evidence type="ECO:0000256" key="8">
    <source>
        <dbReference type="SAM" id="MobiDB-lite"/>
    </source>
</evidence>
<feature type="compositionally biased region" description="Acidic residues" evidence="8">
    <location>
        <begin position="289"/>
        <end position="309"/>
    </location>
</feature>
<accession>A0AAF0CAE0</accession>
<evidence type="ECO:0000256" key="2">
    <source>
        <dbReference type="ARBA" id="ARBA00012438"/>
    </source>
</evidence>
<dbReference type="InterPro" id="IPR036890">
    <property type="entry name" value="HATPase_C_sf"/>
</dbReference>
<dbReference type="EC" id="2.7.13.3" evidence="2"/>
<dbReference type="SMART" id="SM00387">
    <property type="entry name" value="HATPase_c"/>
    <property type="match status" value="1"/>
</dbReference>
<dbReference type="SUPFAM" id="SSF55874">
    <property type="entry name" value="ATPase domain of HSP90 chaperone/DNA topoisomerase II/histidine kinase"/>
    <property type="match status" value="1"/>
</dbReference>
<evidence type="ECO:0000313" key="11">
    <source>
        <dbReference type="EMBL" id="WDE06210.1"/>
    </source>
</evidence>
<feature type="transmembrane region" description="Helical" evidence="9">
    <location>
        <begin position="38"/>
        <end position="61"/>
    </location>
</feature>
<dbReference type="PROSITE" id="PS50109">
    <property type="entry name" value="HIS_KIN"/>
    <property type="match status" value="1"/>
</dbReference>
<evidence type="ECO:0000256" key="4">
    <source>
        <dbReference type="ARBA" id="ARBA00022741"/>
    </source>
</evidence>
<keyword evidence="7" id="KW-0175">Coiled coil</keyword>
<dbReference type="PANTHER" id="PTHR44936:SF10">
    <property type="entry name" value="SENSOR PROTEIN RSTB"/>
    <property type="match status" value="1"/>
</dbReference>
<dbReference type="Pfam" id="PF02518">
    <property type="entry name" value="HATPase_c"/>
    <property type="match status" value="1"/>
</dbReference>
<dbReference type="GO" id="GO:0000155">
    <property type="term" value="F:phosphorelay sensor kinase activity"/>
    <property type="evidence" value="ECO:0007669"/>
    <property type="project" value="TreeGrafter"/>
</dbReference>
<dbReference type="InterPro" id="IPR003594">
    <property type="entry name" value="HATPase_dom"/>
</dbReference>
<feature type="coiled-coil region" evidence="7">
    <location>
        <begin position="231"/>
        <end position="258"/>
    </location>
</feature>
<dbReference type="AlphaFoldDB" id="A0AAF0CAE0"/>
<evidence type="ECO:0000259" key="10">
    <source>
        <dbReference type="PROSITE" id="PS50109"/>
    </source>
</evidence>
<dbReference type="Pfam" id="PF25323">
    <property type="entry name" value="6TM_PilS"/>
    <property type="match status" value="1"/>
</dbReference>
<gene>
    <name evidence="11" type="ORF">SG34_004575</name>
</gene>
<dbReference type="EMBL" id="CP059733">
    <property type="protein sequence ID" value="WDE06210.1"/>
    <property type="molecule type" value="Genomic_DNA"/>
</dbReference>
<feature type="region of interest" description="Disordered" evidence="8">
    <location>
        <begin position="289"/>
        <end position="313"/>
    </location>
</feature>
<evidence type="ECO:0000256" key="5">
    <source>
        <dbReference type="ARBA" id="ARBA00022777"/>
    </source>
</evidence>
<dbReference type="RefSeq" id="WP_044840376.1">
    <property type="nucleotide sequence ID" value="NZ_CP059733.1"/>
</dbReference>
<evidence type="ECO:0000256" key="7">
    <source>
        <dbReference type="SAM" id="Coils"/>
    </source>
</evidence>
<comment type="catalytic activity">
    <reaction evidence="1">
        <text>ATP + protein L-histidine = ADP + protein N-phospho-L-histidine.</text>
        <dbReference type="EC" id="2.7.13.3"/>
    </reaction>
</comment>
<name>A0AAF0CAE0_9GAMM</name>
<evidence type="ECO:0000256" key="9">
    <source>
        <dbReference type="SAM" id="Phobius"/>
    </source>
</evidence>
<dbReference type="PANTHER" id="PTHR44936">
    <property type="entry name" value="SENSOR PROTEIN CREC"/>
    <property type="match status" value="1"/>
</dbReference>
<keyword evidence="5 11" id="KW-0418">Kinase</keyword>
<keyword evidence="6" id="KW-0067">ATP-binding</keyword>
<evidence type="ECO:0000256" key="3">
    <source>
        <dbReference type="ARBA" id="ARBA00022679"/>
    </source>
</evidence>
<feature type="transmembrane region" description="Helical" evidence="9">
    <location>
        <begin position="101"/>
        <end position="134"/>
    </location>
</feature>
<dbReference type="InterPro" id="IPR005467">
    <property type="entry name" value="His_kinase_dom"/>
</dbReference>
<evidence type="ECO:0000313" key="12">
    <source>
        <dbReference type="Proteomes" id="UP000032352"/>
    </source>
</evidence>
<keyword evidence="3" id="KW-0808">Transferase</keyword>
<sequence length="428" mass="47202">MFLKRESQLHTIIELRAAAIVIQVLLILFVYFSPHYQLHFLPLFTIIAFETLFTLCSYLAYRKEKAAGQYAVFAQIFSDILFLSLLLYFSGGATNAFVSLLLIPIAIAAVTLTPVMLVITTLSAILSYSVLLWLLPMNMMHGNMEGHFIAMWINFLFSSIVVAFVVGNMARAINKRELAIAAFREEQLKQEKIISLGVASAQVTHQLATPIATVQLLADELSEDYPEDKALGEMQQQLTRCQQNLQAFRQLALDLKEQTTQQMACQDIIAEIQQHIGINYPDIHSVLVSDEESNEKSDEELDETTDDESANTQPPAVIADVTLLPAILNLVNNGVRATKANNSNAIELQSLYKKGLWQFSIRDFGAGFTLSKLAELGVEPVSSEQGLGMAVFLSHASLERLGAKLELTNHIDGGALVTLSLPLAKSAA</sequence>
<dbReference type="GO" id="GO:0005524">
    <property type="term" value="F:ATP binding"/>
    <property type="evidence" value="ECO:0007669"/>
    <property type="project" value="UniProtKB-KW"/>
</dbReference>
<proteinExistence type="predicted"/>
<evidence type="ECO:0000256" key="6">
    <source>
        <dbReference type="ARBA" id="ARBA00022840"/>
    </source>
</evidence>
<organism evidence="11 12">
    <name type="scientific">Thalassomonas viridans</name>
    <dbReference type="NCBI Taxonomy" id="137584"/>
    <lineage>
        <taxon>Bacteria</taxon>
        <taxon>Pseudomonadati</taxon>
        <taxon>Pseudomonadota</taxon>
        <taxon>Gammaproteobacteria</taxon>
        <taxon>Alteromonadales</taxon>
        <taxon>Colwelliaceae</taxon>
        <taxon>Thalassomonas</taxon>
    </lineage>
</organism>